<gene>
    <name evidence="15" type="ORF">B0A71_07205</name>
    <name evidence="14" type="ORF">BHE19_15815</name>
</gene>
<evidence type="ECO:0000256" key="4">
    <source>
        <dbReference type="ARBA" id="ARBA00022806"/>
    </source>
</evidence>
<evidence type="ECO:0000256" key="11">
    <source>
        <dbReference type="ARBA" id="ARBA00048988"/>
    </source>
</evidence>
<keyword evidence="5 12" id="KW-0067">ATP-binding</keyword>
<dbReference type="SUPFAM" id="SSF52540">
    <property type="entry name" value="P-loop containing nucleoside triphosphate hydrolases"/>
    <property type="match status" value="1"/>
</dbReference>
<evidence type="ECO:0000256" key="9">
    <source>
        <dbReference type="ARBA" id="ARBA00034808"/>
    </source>
</evidence>
<feature type="binding site" evidence="12">
    <location>
        <begin position="27"/>
        <end position="34"/>
    </location>
    <ligand>
        <name>ATP</name>
        <dbReference type="ChEBI" id="CHEBI:30616"/>
    </ligand>
</feature>
<feature type="domain" description="UvrD-like helicase ATP-binding" evidence="13">
    <location>
        <begin position="6"/>
        <end position="281"/>
    </location>
</feature>
<dbReference type="PANTHER" id="PTHR11070:SF2">
    <property type="entry name" value="ATP-DEPENDENT DNA HELICASE SRS2"/>
    <property type="match status" value="1"/>
</dbReference>
<comment type="similarity">
    <text evidence="1">Belongs to the helicase family. UvrD subfamily.</text>
</comment>
<reference evidence="16" key="2">
    <citation type="submission" date="2016-09" db="EMBL/GenBank/DDBJ databases">
        <authorList>
            <person name="Chen S."/>
            <person name="Walker E."/>
        </authorList>
    </citation>
    <scope>NUCLEOTIDE SEQUENCE [LARGE SCALE GENOMIC DNA]</scope>
    <source>
        <strain evidence="16">MSU</strain>
    </source>
</reference>
<organism evidence="14 16">
    <name type="scientific">Flavobacterium tructae</name>
    <dbReference type="NCBI Taxonomy" id="1114873"/>
    <lineage>
        <taxon>Bacteria</taxon>
        <taxon>Pseudomonadati</taxon>
        <taxon>Bacteroidota</taxon>
        <taxon>Flavobacteriia</taxon>
        <taxon>Flavobacteriales</taxon>
        <taxon>Flavobacteriaceae</taxon>
        <taxon>Flavobacterium</taxon>
    </lineage>
</organism>
<dbReference type="Gene3D" id="1.10.10.160">
    <property type="match status" value="1"/>
</dbReference>
<dbReference type="Gene3D" id="3.40.50.300">
    <property type="entry name" value="P-loop containing nucleotide triphosphate hydrolases"/>
    <property type="match status" value="2"/>
</dbReference>
<dbReference type="Proteomes" id="UP000180252">
    <property type="component" value="Unassembled WGS sequence"/>
</dbReference>
<dbReference type="STRING" id="1278819.BHE19_15815"/>
<comment type="caution">
    <text evidence="14">The sequence shown here is derived from an EMBL/GenBank/DDBJ whole genome shotgun (WGS) entry which is preliminary data.</text>
</comment>
<dbReference type="GO" id="GO:0000725">
    <property type="term" value="P:recombinational repair"/>
    <property type="evidence" value="ECO:0007669"/>
    <property type="project" value="TreeGrafter"/>
</dbReference>
<dbReference type="GO" id="GO:0016787">
    <property type="term" value="F:hydrolase activity"/>
    <property type="evidence" value="ECO:0007669"/>
    <property type="project" value="UniProtKB-UniRule"/>
</dbReference>
<evidence type="ECO:0000256" key="5">
    <source>
        <dbReference type="ARBA" id="ARBA00022840"/>
    </source>
</evidence>
<dbReference type="AlphaFoldDB" id="A0A1S1J2W7"/>
<comment type="catalytic activity">
    <reaction evidence="11">
        <text>ATP + H2O = ADP + phosphate + H(+)</text>
        <dbReference type="Rhea" id="RHEA:13065"/>
        <dbReference type="ChEBI" id="CHEBI:15377"/>
        <dbReference type="ChEBI" id="CHEBI:15378"/>
        <dbReference type="ChEBI" id="CHEBI:30616"/>
        <dbReference type="ChEBI" id="CHEBI:43474"/>
        <dbReference type="ChEBI" id="CHEBI:456216"/>
        <dbReference type="EC" id="5.6.2.4"/>
    </reaction>
</comment>
<name>A0A1S1J2W7_9FLAO</name>
<dbReference type="RefSeq" id="WP_070908248.1">
    <property type="nucleotide sequence ID" value="NZ_MIKE01000026.1"/>
</dbReference>
<keyword evidence="7" id="KW-0413">Isomerase</keyword>
<evidence type="ECO:0000256" key="10">
    <source>
        <dbReference type="ARBA" id="ARBA00034923"/>
    </source>
</evidence>
<evidence type="ECO:0000256" key="12">
    <source>
        <dbReference type="PROSITE-ProRule" id="PRU00560"/>
    </source>
</evidence>
<dbReference type="InterPro" id="IPR014016">
    <property type="entry name" value="UvrD-like_ATP-bd"/>
</dbReference>
<dbReference type="CDD" id="cd17932">
    <property type="entry name" value="DEXQc_UvrD"/>
    <property type="match status" value="1"/>
</dbReference>
<protein>
    <recommendedName>
        <fullName evidence="9">DNA 3'-5' helicase</fullName>
        <ecNumber evidence="9">5.6.2.4</ecNumber>
    </recommendedName>
    <alternativeName>
        <fullName evidence="10">DNA 3'-5' helicase II</fullName>
    </alternativeName>
</protein>
<reference evidence="15 17" key="3">
    <citation type="submission" date="2016-11" db="EMBL/GenBank/DDBJ databases">
        <title>Whole genomes of Flavobacteriaceae.</title>
        <authorList>
            <person name="Stine C."/>
            <person name="Li C."/>
            <person name="Tadesse D."/>
        </authorList>
    </citation>
    <scope>NUCLEOTIDE SEQUENCE [LARGE SCALE GENOMIC DNA]</scope>
    <source>
        <strain evidence="15 17">ATCC BAA-2541</strain>
    </source>
</reference>
<dbReference type="InterPro" id="IPR014017">
    <property type="entry name" value="DNA_helicase_UvrD-like_C"/>
</dbReference>
<keyword evidence="3 12" id="KW-0378">Hydrolase</keyword>
<dbReference type="GO" id="GO:0003677">
    <property type="term" value="F:DNA binding"/>
    <property type="evidence" value="ECO:0007669"/>
    <property type="project" value="UniProtKB-KW"/>
</dbReference>
<dbReference type="GO" id="GO:0005524">
    <property type="term" value="F:ATP binding"/>
    <property type="evidence" value="ECO:0007669"/>
    <property type="project" value="UniProtKB-UniRule"/>
</dbReference>
<dbReference type="InterPro" id="IPR027417">
    <property type="entry name" value="P-loop_NTPase"/>
</dbReference>
<keyword evidence="6" id="KW-0238">DNA-binding</keyword>
<accession>A0A1S1J2W7</accession>
<evidence type="ECO:0000256" key="1">
    <source>
        <dbReference type="ARBA" id="ARBA00009922"/>
    </source>
</evidence>
<dbReference type="EC" id="5.6.2.4" evidence="9"/>
<sequence>MFTWNEGDLNKEQEDAIYEKNSIILIACPGSGKTRTLTYKIAYELSRLESEKQYIIAITYTNAAADEIKERVELLGVNINQLWIGTIHSFCLEWILRPYSLYINELKEGFRILNSHESEEIISTLCVPYKKQKITHYQCNYIAKKGQFIPTSCTQAQKTIVNSILNDYFKILRKNKQIDFEQILFYSDRLLKEKKIISSILSKIFPFILIDEYQDTKEIQYDIVSSILSANKGNSKVLIVGDPNQSIYESLGGFAMSKNDLEDLLNFPLVKYSLSQNYRSSTRIINYFDYYKTFDNQIIPSGEDKEYKSVITFNPTIGKENIVNEIVRLILFNINEKGVSPNEICIVAPQWIHLASLSRNLMIKLPDYSFDGPGLAPFSRDIDNFWYKLSKIVLTEPSPNLYVRRLRWSKEILENFYNAGADISISNKNFLKLCNSISFDEENGLEYLKLAFAEICSVLKVEIKLFLTLQEHYDSFFNSSAKRIERLINDGNEFIGSIENFRKVFKQREGITVSTIHGVKGEEYDTMIGFALLNDYVPHFTDENGLINSKKMLYVLASRARKNLHLISERGRDVHDYYSPTGKLPTSHLTEYGFNYD</sequence>
<evidence type="ECO:0000259" key="13">
    <source>
        <dbReference type="PROSITE" id="PS51198"/>
    </source>
</evidence>
<dbReference type="PROSITE" id="PS51198">
    <property type="entry name" value="UVRD_HELICASE_ATP_BIND"/>
    <property type="match status" value="1"/>
</dbReference>
<keyword evidence="2 12" id="KW-0547">Nucleotide-binding</keyword>
<evidence type="ECO:0000256" key="6">
    <source>
        <dbReference type="ARBA" id="ARBA00023125"/>
    </source>
</evidence>
<keyword evidence="4 12" id="KW-0347">Helicase</keyword>
<dbReference type="Pfam" id="PF13361">
    <property type="entry name" value="UvrD_C"/>
    <property type="match status" value="1"/>
</dbReference>
<dbReference type="Proteomes" id="UP000198319">
    <property type="component" value="Unassembled WGS sequence"/>
</dbReference>
<evidence type="ECO:0000256" key="2">
    <source>
        <dbReference type="ARBA" id="ARBA00022741"/>
    </source>
</evidence>
<evidence type="ECO:0000313" key="14">
    <source>
        <dbReference type="EMBL" id="OHT43809.1"/>
    </source>
</evidence>
<evidence type="ECO:0000256" key="3">
    <source>
        <dbReference type="ARBA" id="ARBA00022801"/>
    </source>
</evidence>
<evidence type="ECO:0000256" key="8">
    <source>
        <dbReference type="ARBA" id="ARBA00034617"/>
    </source>
</evidence>
<comment type="catalytic activity">
    <reaction evidence="8">
        <text>Couples ATP hydrolysis with the unwinding of duplex DNA by translocating in the 3'-5' direction.</text>
        <dbReference type="EC" id="5.6.2.4"/>
    </reaction>
</comment>
<dbReference type="EMBL" id="MUHG01000013">
    <property type="protein sequence ID" value="OXB20576.1"/>
    <property type="molecule type" value="Genomic_DNA"/>
</dbReference>
<dbReference type="Pfam" id="PF00580">
    <property type="entry name" value="UvrD-helicase"/>
    <property type="match status" value="1"/>
</dbReference>
<dbReference type="GO" id="GO:0043138">
    <property type="term" value="F:3'-5' DNA helicase activity"/>
    <property type="evidence" value="ECO:0007669"/>
    <property type="project" value="UniProtKB-EC"/>
</dbReference>
<keyword evidence="17" id="KW-1185">Reference proteome</keyword>
<reference evidence="14" key="1">
    <citation type="submission" date="2016-09" db="EMBL/GenBank/DDBJ databases">
        <authorList>
            <person name="Capua I."/>
            <person name="De Benedictis P."/>
            <person name="Joannis T."/>
            <person name="Lombin L.H."/>
            <person name="Cattoli G."/>
        </authorList>
    </citation>
    <scope>NUCLEOTIDE SEQUENCE [LARGE SCALE GENOMIC DNA]</scope>
    <source>
        <strain evidence="14">MSU</strain>
    </source>
</reference>
<dbReference type="InterPro" id="IPR000212">
    <property type="entry name" value="DNA_helicase_UvrD/REP"/>
</dbReference>
<dbReference type="OrthoDB" id="1100019at2"/>
<proteinExistence type="inferred from homology"/>
<dbReference type="EMBL" id="MIKE01000026">
    <property type="protein sequence ID" value="OHT43809.1"/>
    <property type="molecule type" value="Genomic_DNA"/>
</dbReference>
<evidence type="ECO:0000256" key="7">
    <source>
        <dbReference type="ARBA" id="ARBA00023235"/>
    </source>
</evidence>
<evidence type="ECO:0000313" key="15">
    <source>
        <dbReference type="EMBL" id="OXB20576.1"/>
    </source>
</evidence>
<dbReference type="PANTHER" id="PTHR11070">
    <property type="entry name" value="UVRD / RECB / PCRA DNA HELICASE FAMILY MEMBER"/>
    <property type="match status" value="1"/>
</dbReference>
<evidence type="ECO:0000313" key="16">
    <source>
        <dbReference type="Proteomes" id="UP000180252"/>
    </source>
</evidence>
<evidence type="ECO:0000313" key="17">
    <source>
        <dbReference type="Proteomes" id="UP000198319"/>
    </source>
</evidence>
<dbReference type="InterPro" id="IPR013986">
    <property type="entry name" value="DExx_box_DNA_helicase_dom_sf"/>
</dbReference>